<evidence type="ECO:0000259" key="3">
    <source>
        <dbReference type="Pfam" id="PF00291"/>
    </source>
</evidence>
<evidence type="ECO:0000313" key="4">
    <source>
        <dbReference type="EMBL" id="XBX75102.1"/>
    </source>
</evidence>
<reference evidence="4" key="1">
    <citation type="journal article" date="2013" name="Extremophiles">
        <title>Proteinivorax tanatarense gen. nov., sp. nov., an anaerobic, haloalkaliphilic, proteolytic bacterium isolated from a decaying algal bloom, and proposal of Proteinivoraceae fam. nov.</title>
        <authorList>
            <person name="Kevbrin V."/>
            <person name="Boltyanskaya Y."/>
            <person name="Zhilina T."/>
            <person name="Kolganova T."/>
            <person name="Lavrentjeva E."/>
            <person name="Kuznetsov B."/>
        </authorList>
    </citation>
    <scope>NUCLEOTIDE SEQUENCE</scope>
    <source>
        <strain evidence="4">Z-910T</strain>
    </source>
</reference>
<dbReference type="GO" id="GO:1901605">
    <property type="term" value="P:alpha-amino acid metabolic process"/>
    <property type="evidence" value="ECO:0007669"/>
    <property type="project" value="UniProtKB-ARBA"/>
</dbReference>
<name>A0AAU7VMN7_9FIRM</name>
<dbReference type="InterPro" id="IPR001926">
    <property type="entry name" value="TrpB-like_PALP"/>
</dbReference>
<dbReference type="InterPro" id="IPR036052">
    <property type="entry name" value="TrpB-like_PALP_sf"/>
</dbReference>
<feature type="domain" description="Tryptophan synthase beta chain-like PALP" evidence="3">
    <location>
        <begin position="57"/>
        <end position="364"/>
    </location>
</feature>
<keyword evidence="4" id="KW-0808">Transferase</keyword>
<dbReference type="EMBL" id="CP158367">
    <property type="protein sequence ID" value="XBX75102.1"/>
    <property type="molecule type" value="Genomic_DNA"/>
</dbReference>
<dbReference type="Gene3D" id="3.40.50.1100">
    <property type="match status" value="2"/>
</dbReference>
<dbReference type="GO" id="GO:0016746">
    <property type="term" value="F:acyltransferase activity"/>
    <property type="evidence" value="ECO:0007669"/>
    <property type="project" value="UniProtKB-KW"/>
</dbReference>
<dbReference type="AlphaFoldDB" id="A0AAU7VMN7"/>
<accession>A0AAU7VMN7</accession>
<comment type="cofactor">
    <cofactor evidence="1">
        <name>pyridoxal 5'-phosphate</name>
        <dbReference type="ChEBI" id="CHEBI:597326"/>
    </cofactor>
</comment>
<organism evidence="4">
    <name type="scientific">Proteinivorax tanatarense</name>
    <dbReference type="NCBI Taxonomy" id="1260629"/>
    <lineage>
        <taxon>Bacteria</taxon>
        <taxon>Bacillati</taxon>
        <taxon>Bacillota</taxon>
        <taxon>Clostridia</taxon>
        <taxon>Eubacteriales</taxon>
        <taxon>Proteinivoracaceae</taxon>
        <taxon>Proteinivorax</taxon>
    </lineage>
</organism>
<reference evidence="4" key="2">
    <citation type="submission" date="2024-06" db="EMBL/GenBank/DDBJ databases">
        <authorList>
            <person name="Petrova K.O."/>
            <person name="Toshchakov S.V."/>
            <person name="Boltjanskaja Y.V."/>
            <person name="Kevbrin V."/>
        </authorList>
    </citation>
    <scope>NUCLEOTIDE SEQUENCE</scope>
    <source>
        <strain evidence="4">Z-910T</strain>
    </source>
</reference>
<dbReference type="InterPro" id="IPR053471">
    <property type="entry name" value="AKP_thiolase_beta"/>
</dbReference>
<dbReference type="CDD" id="cd00640">
    <property type="entry name" value="Trp-synth-beta_II"/>
    <property type="match status" value="1"/>
</dbReference>
<dbReference type="SUPFAM" id="SSF53686">
    <property type="entry name" value="Tryptophan synthase beta subunit-like PLP-dependent enzymes"/>
    <property type="match status" value="1"/>
</dbReference>
<gene>
    <name evidence="4" type="primary">ortB</name>
    <name evidence="4" type="ORF">PRVXT_000208</name>
</gene>
<dbReference type="Pfam" id="PF00291">
    <property type="entry name" value="PALP"/>
    <property type="match status" value="1"/>
</dbReference>
<evidence type="ECO:0000256" key="1">
    <source>
        <dbReference type="ARBA" id="ARBA00001933"/>
    </source>
</evidence>
<evidence type="ECO:0000256" key="2">
    <source>
        <dbReference type="ARBA" id="ARBA00022898"/>
    </source>
</evidence>
<keyword evidence="4" id="KW-0012">Acyltransferase</keyword>
<protein>
    <submittedName>
        <fullName evidence="4">2-amino-4-oxopentanoate thiolase subunit OrtB</fullName>
        <ecNumber evidence="4">2.3.1.263</ecNumber>
    </submittedName>
</protein>
<dbReference type="RefSeq" id="WP_350343849.1">
    <property type="nucleotide sequence ID" value="NZ_CP158367.1"/>
</dbReference>
<dbReference type="EC" id="2.3.1.263" evidence="4"/>
<proteinExistence type="predicted"/>
<dbReference type="NCBIfam" id="NF040741">
    <property type="entry name" value="ornith_OrtB"/>
    <property type="match status" value="1"/>
</dbReference>
<keyword evidence="2" id="KW-0663">Pyridoxal phosphate</keyword>
<sequence length="467" mass="51309">MDNSYNAVMSRRNQIMKQAIGLDYSQFSLSDLAFDYEKMMNHGEYSIDRIVEIQKNQGVGNTPLYELKNFTEIARKLAPAGKGARIFVKDEAANPSGSFKDRRAAVSVYNAKKNGYKGVIAATSGNYGAAVASQAAMQMLDCIIIQEAFDSKGIYQPEIMEKGRACETYGAEVIQLSVGPELFYVFLKTLEETGYFNASLYSPFGIAGIETLGLEIAEQCKEIAGRKPSKVIVTHAGGGNLTGTARGLQKAGCSDTEVIGASIDLTGLHMASDNDFNKKSFTTGHTGFSVPFTTWPDRADVPKNAARPLRYLDRFVTVSQGEAFYVTEMLAKLEGMERGPAGNTSLAAAIKIAQEMEQDEVLVVQETEYTGAGKHINAQLSFAKENGIEIQHGDPAENVPGENIIFPKDPSLINVKEHSIDKLRNTYLKNIKKNFDINDLRDVDWKFLEQELNCTKSHIKTLLGKES</sequence>
<dbReference type="PANTHER" id="PTHR10314">
    <property type="entry name" value="CYSTATHIONINE BETA-SYNTHASE"/>
    <property type="match status" value="1"/>
</dbReference>
<dbReference type="InterPro" id="IPR050214">
    <property type="entry name" value="Cys_Synth/Cystath_Beta-Synth"/>
</dbReference>